<reference evidence="3 4" key="1">
    <citation type="journal article" date="2016" name="Nat. Commun.">
        <title>Thousands of microbial genomes shed light on interconnected biogeochemical processes in an aquifer system.</title>
        <authorList>
            <person name="Anantharaman K."/>
            <person name="Brown C.T."/>
            <person name="Hug L.A."/>
            <person name="Sharon I."/>
            <person name="Castelle C.J."/>
            <person name="Probst A.J."/>
            <person name="Thomas B.C."/>
            <person name="Singh A."/>
            <person name="Wilkins M.J."/>
            <person name="Karaoz U."/>
            <person name="Brodie E.L."/>
            <person name="Williams K.H."/>
            <person name="Hubbard S.S."/>
            <person name="Banfield J.F."/>
        </authorList>
    </citation>
    <scope>NUCLEOTIDE SEQUENCE [LARGE SCALE GENOMIC DNA]</scope>
</reference>
<evidence type="ECO:0000313" key="3">
    <source>
        <dbReference type="EMBL" id="OGH68767.1"/>
    </source>
</evidence>
<sequence>MEYSDQQQNDSFKKPAQGLKNILPIIISIAATTLVISGAIFVRQKFVVEAMKKNWDSKEKNLEQQITALNNQITQMQQKQAYQNVESAIKNNKDPVELKVAVTGYPIITEVPEAWCEENCKTYSYVLFKIVKANNNALFAFLGVNEGNSFVGKESVGLGCTENNVITYFNHSDQFGMQEYRLSLELSKKILEANQEKPITIQLERLLFTGGSGAPTCYSHFTRVSSAE</sequence>
<organism evidence="3 4">
    <name type="scientific">Candidatus Magasanikbacteria bacterium RIFCSPHIGHO2_01_FULL_47_8</name>
    <dbReference type="NCBI Taxonomy" id="1798673"/>
    <lineage>
        <taxon>Bacteria</taxon>
        <taxon>Candidatus Magasanikiibacteriota</taxon>
    </lineage>
</organism>
<proteinExistence type="predicted"/>
<keyword evidence="2" id="KW-0812">Transmembrane</keyword>
<dbReference type="Proteomes" id="UP000177953">
    <property type="component" value="Unassembled WGS sequence"/>
</dbReference>
<evidence type="ECO:0000256" key="1">
    <source>
        <dbReference type="SAM" id="Coils"/>
    </source>
</evidence>
<dbReference type="AlphaFoldDB" id="A0A1F6MAT5"/>
<keyword evidence="2" id="KW-0472">Membrane</keyword>
<keyword evidence="2" id="KW-1133">Transmembrane helix</keyword>
<protein>
    <submittedName>
        <fullName evidence="3">Uncharacterized protein</fullName>
    </submittedName>
</protein>
<name>A0A1F6MAT5_9BACT</name>
<evidence type="ECO:0000256" key="2">
    <source>
        <dbReference type="SAM" id="Phobius"/>
    </source>
</evidence>
<feature type="coiled-coil region" evidence="1">
    <location>
        <begin position="52"/>
        <end position="79"/>
    </location>
</feature>
<accession>A0A1F6MAT5</accession>
<evidence type="ECO:0000313" key="4">
    <source>
        <dbReference type="Proteomes" id="UP000177953"/>
    </source>
</evidence>
<keyword evidence="1" id="KW-0175">Coiled coil</keyword>
<comment type="caution">
    <text evidence="3">The sequence shown here is derived from an EMBL/GenBank/DDBJ whole genome shotgun (WGS) entry which is preliminary data.</text>
</comment>
<feature type="transmembrane region" description="Helical" evidence="2">
    <location>
        <begin position="22"/>
        <end position="42"/>
    </location>
</feature>
<gene>
    <name evidence="3" type="ORF">A2754_00155</name>
</gene>
<dbReference type="EMBL" id="MFPU01000082">
    <property type="protein sequence ID" value="OGH68767.1"/>
    <property type="molecule type" value="Genomic_DNA"/>
</dbReference>